<proteinExistence type="predicted"/>
<dbReference type="Pfam" id="PF24034">
    <property type="entry name" value="DUF7343"/>
    <property type="match status" value="1"/>
</dbReference>
<dbReference type="InterPro" id="IPR055767">
    <property type="entry name" value="DUF7343"/>
</dbReference>
<dbReference type="InterPro" id="IPR036388">
    <property type="entry name" value="WH-like_DNA-bd_sf"/>
</dbReference>
<protein>
    <submittedName>
        <fullName evidence="3">MarR family transcriptional regulator</fullName>
    </submittedName>
</protein>
<reference evidence="3 4" key="1">
    <citation type="submission" date="2021-11" db="EMBL/GenBank/DDBJ databases">
        <title>Whole genome of Geoglobus acetivorans.</title>
        <authorList>
            <person name="Liu D."/>
        </authorList>
    </citation>
    <scope>NUCLEOTIDE SEQUENCE [LARGE SCALE GENOMIC DNA]</scope>
    <source>
        <strain evidence="3 4">SBH6</strain>
    </source>
</reference>
<organism evidence="3 4">
    <name type="scientific">Geoglobus acetivorans</name>
    <dbReference type="NCBI Taxonomy" id="565033"/>
    <lineage>
        <taxon>Archaea</taxon>
        <taxon>Methanobacteriati</taxon>
        <taxon>Methanobacteriota</taxon>
        <taxon>Archaeoglobi</taxon>
        <taxon>Archaeoglobales</taxon>
        <taxon>Archaeoglobaceae</taxon>
        <taxon>Geoglobus</taxon>
    </lineage>
</organism>
<keyword evidence="1" id="KW-0812">Transmembrane</keyword>
<accession>A0ABZ3H5L0</accession>
<sequence>MRPGHLAAVIVGMFMILSSFVISGSQAYQNECTMMHPSVYSSFYSYLPSILSVAGITLVVTPFVICFKDKSKKRAGITSETHVSRKYRKTPETLAVAEKLLEEDEKKVLKIIAENEGVTQDSLHFRTGFSTSKVSMIVKKLEEKDLIYRERFGKTYRLYLSDWVRD</sequence>
<dbReference type="InterPro" id="IPR011991">
    <property type="entry name" value="ArsR-like_HTH"/>
</dbReference>
<evidence type="ECO:0000256" key="1">
    <source>
        <dbReference type="SAM" id="Phobius"/>
    </source>
</evidence>
<feature type="domain" description="DUF7343" evidence="2">
    <location>
        <begin position="103"/>
        <end position="160"/>
    </location>
</feature>
<keyword evidence="1" id="KW-0472">Membrane</keyword>
<keyword evidence="1" id="KW-1133">Transmembrane helix</keyword>
<name>A0ABZ3H5L0_GEOAI</name>
<gene>
    <name evidence="3" type="ORF">LPQ35_01555</name>
</gene>
<dbReference type="SUPFAM" id="SSF46785">
    <property type="entry name" value="Winged helix' DNA-binding domain"/>
    <property type="match status" value="1"/>
</dbReference>
<keyword evidence="4" id="KW-1185">Reference proteome</keyword>
<dbReference type="Gene3D" id="1.10.10.10">
    <property type="entry name" value="Winged helix-like DNA-binding domain superfamily/Winged helix DNA-binding domain"/>
    <property type="match status" value="1"/>
</dbReference>
<dbReference type="EMBL" id="CP087714">
    <property type="protein sequence ID" value="XAT64078.1"/>
    <property type="molecule type" value="Genomic_DNA"/>
</dbReference>
<evidence type="ECO:0000259" key="2">
    <source>
        <dbReference type="Pfam" id="PF24034"/>
    </source>
</evidence>
<dbReference type="RefSeq" id="WP_193806501.1">
    <property type="nucleotide sequence ID" value="NZ_CP087714.1"/>
</dbReference>
<dbReference type="InterPro" id="IPR036390">
    <property type="entry name" value="WH_DNA-bd_sf"/>
</dbReference>
<dbReference type="Proteomes" id="UP001492541">
    <property type="component" value="Chromosome"/>
</dbReference>
<evidence type="ECO:0000313" key="3">
    <source>
        <dbReference type="EMBL" id="XAT64078.1"/>
    </source>
</evidence>
<dbReference type="CDD" id="cd00090">
    <property type="entry name" value="HTH_ARSR"/>
    <property type="match status" value="1"/>
</dbReference>
<dbReference type="GeneID" id="90448330"/>
<feature type="transmembrane region" description="Helical" evidence="1">
    <location>
        <begin position="43"/>
        <end position="67"/>
    </location>
</feature>
<evidence type="ECO:0000313" key="4">
    <source>
        <dbReference type="Proteomes" id="UP001492541"/>
    </source>
</evidence>